<evidence type="ECO:0000313" key="2">
    <source>
        <dbReference type="EMBL" id="MBD8870333.1"/>
    </source>
</evidence>
<sequence length="58" mass="6327">MALLTHEDSAQVLCTPCRLGIHSCCSSRTLVCDCADESHPDDAPNAGGDLRPEWDAWR</sequence>
<dbReference type="EMBL" id="JACYXZ010000003">
    <property type="protein sequence ID" value="MBD8870333.1"/>
    <property type="molecule type" value="Genomic_DNA"/>
</dbReference>
<gene>
    <name evidence="2" type="ORF">IE331_11920</name>
</gene>
<protein>
    <submittedName>
        <fullName evidence="2">Uncharacterized protein</fullName>
    </submittedName>
</protein>
<organism evidence="2 3">
    <name type="scientific">Nocardioides donggukensis</name>
    <dbReference type="NCBI Taxonomy" id="2774019"/>
    <lineage>
        <taxon>Bacteria</taxon>
        <taxon>Bacillati</taxon>
        <taxon>Actinomycetota</taxon>
        <taxon>Actinomycetes</taxon>
        <taxon>Propionibacteriales</taxon>
        <taxon>Nocardioidaceae</taxon>
        <taxon>Nocardioides</taxon>
    </lineage>
</organism>
<evidence type="ECO:0000313" key="3">
    <source>
        <dbReference type="Proteomes" id="UP000616839"/>
    </source>
</evidence>
<evidence type="ECO:0000256" key="1">
    <source>
        <dbReference type="SAM" id="MobiDB-lite"/>
    </source>
</evidence>
<name>A0A927K5S7_9ACTN</name>
<dbReference type="RefSeq" id="WP_192143646.1">
    <property type="nucleotide sequence ID" value="NZ_JACYXZ010000003.1"/>
</dbReference>
<dbReference type="AlphaFoldDB" id="A0A927K5S7"/>
<keyword evidence="3" id="KW-1185">Reference proteome</keyword>
<proteinExistence type="predicted"/>
<dbReference type="Proteomes" id="UP000616839">
    <property type="component" value="Unassembled WGS sequence"/>
</dbReference>
<accession>A0A927K5S7</accession>
<feature type="region of interest" description="Disordered" evidence="1">
    <location>
        <begin position="38"/>
        <end position="58"/>
    </location>
</feature>
<reference evidence="2" key="1">
    <citation type="submission" date="2020-09" db="EMBL/GenBank/DDBJ databases">
        <title>Nocardioides sp. strain MJB4 16S ribosomal RNA gene Genome sequencing and assembly.</title>
        <authorList>
            <person name="Kim I."/>
        </authorList>
    </citation>
    <scope>NUCLEOTIDE SEQUENCE</scope>
    <source>
        <strain evidence="2">MJB4</strain>
    </source>
</reference>
<comment type="caution">
    <text evidence="2">The sequence shown here is derived from an EMBL/GenBank/DDBJ whole genome shotgun (WGS) entry which is preliminary data.</text>
</comment>